<reference evidence="7" key="1">
    <citation type="journal article" date="2019" name="bioRxiv">
        <title>The Genome of the Zebra Mussel, Dreissena polymorpha: A Resource for Invasive Species Research.</title>
        <authorList>
            <person name="McCartney M.A."/>
            <person name="Auch B."/>
            <person name="Kono T."/>
            <person name="Mallez S."/>
            <person name="Zhang Y."/>
            <person name="Obille A."/>
            <person name="Becker A."/>
            <person name="Abrahante J.E."/>
            <person name="Garbe J."/>
            <person name="Badalamenti J.P."/>
            <person name="Herman A."/>
            <person name="Mangelson H."/>
            <person name="Liachko I."/>
            <person name="Sullivan S."/>
            <person name="Sone E.D."/>
            <person name="Koren S."/>
            <person name="Silverstein K.A.T."/>
            <person name="Beckman K.B."/>
            <person name="Gohl D.M."/>
        </authorList>
    </citation>
    <scope>NUCLEOTIDE SEQUENCE</scope>
    <source>
        <strain evidence="7">Duluth1</strain>
        <tissue evidence="7">Whole animal</tissue>
    </source>
</reference>
<keyword evidence="2 5" id="KW-0812">Transmembrane</keyword>
<keyword evidence="4 5" id="KW-0472">Membrane</keyword>
<dbReference type="PANTHER" id="PTHR46641">
    <property type="entry name" value="FMRFAMIDE RECEPTOR-RELATED"/>
    <property type="match status" value="1"/>
</dbReference>
<dbReference type="SUPFAM" id="SSF81321">
    <property type="entry name" value="Family A G protein-coupled receptor-like"/>
    <property type="match status" value="1"/>
</dbReference>
<evidence type="ECO:0000256" key="2">
    <source>
        <dbReference type="ARBA" id="ARBA00022692"/>
    </source>
</evidence>
<protein>
    <recommendedName>
        <fullName evidence="6">G-protein coupled receptors family 1 profile domain-containing protein</fullName>
    </recommendedName>
</protein>
<reference evidence="7" key="2">
    <citation type="submission" date="2020-11" db="EMBL/GenBank/DDBJ databases">
        <authorList>
            <person name="McCartney M.A."/>
            <person name="Auch B."/>
            <person name="Kono T."/>
            <person name="Mallez S."/>
            <person name="Becker A."/>
            <person name="Gohl D.M."/>
            <person name="Silverstein K.A.T."/>
            <person name="Koren S."/>
            <person name="Bechman K.B."/>
            <person name="Herman A."/>
            <person name="Abrahante J.E."/>
            <person name="Garbe J."/>
        </authorList>
    </citation>
    <scope>NUCLEOTIDE SEQUENCE</scope>
    <source>
        <strain evidence="7">Duluth1</strain>
        <tissue evidence="7">Whole animal</tissue>
    </source>
</reference>
<dbReference type="Gene3D" id="1.20.1070.10">
    <property type="entry name" value="Rhodopsin 7-helix transmembrane proteins"/>
    <property type="match status" value="1"/>
</dbReference>
<evidence type="ECO:0000259" key="6">
    <source>
        <dbReference type="PROSITE" id="PS50262"/>
    </source>
</evidence>
<keyword evidence="3 5" id="KW-1133">Transmembrane helix</keyword>
<feature type="domain" description="G-protein coupled receptors family 1 profile" evidence="6">
    <location>
        <begin position="22"/>
        <end position="196"/>
    </location>
</feature>
<dbReference type="InterPro" id="IPR052954">
    <property type="entry name" value="GPCR-Ligand_Int"/>
</dbReference>
<accession>A0A9D4J3J2</accession>
<dbReference type="EMBL" id="JAIWYP010000007">
    <property type="protein sequence ID" value="KAH3798456.1"/>
    <property type="molecule type" value="Genomic_DNA"/>
</dbReference>
<dbReference type="InterPro" id="IPR000276">
    <property type="entry name" value="GPCR_Rhodpsn"/>
</dbReference>
<evidence type="ECO:0000256" key="5">
    <source>
        <dbReference type="SAM" id="Phobius"/>
    </source>
</evidence>
<evidence type="ECO:0000256" key="1">
    <source>
        <dbReference type="ARBA" id="ARBA00004370"/>
    </source>
</evidence>
<comment type="caution">
    <text evidence="7">The sequence shown here is derived from an EMBL/GenBank/DDBJ whole genome shotgun (WGS) entry which is preliminary data.</text>
</comment>
<evidence type="ECO:0000313" key="7">
    <source>
        <dbReference type="EMBL" id="KAH3798456.1"/>
    </source>
</evidence>
<name>A0A9D4J3J2_DREPO</name>
<dbReference type="GO" id="GO:0004930">
    <property type="term" value="F:G protein-coupled receptor activity"/>
    <property type="evidence" value="ECO:0007669"/>
    <property type="project" value="InterPro"/>
</dbReference>
<feature type="transmembrane region" description="Helical" evidence="5">
    <location>
        <begin position="84"/>
        <end position="102"/>
    </location>
</feature>
<dbReference type="PANTHER" id="PTHR46641:SF25">
    <property type="entry name" value="CNMAMIDE RECEPTOR-RELATED"/>
    <property type="match status" value="1"/>
</dbReference>
<dbReference type="InterPro" id="IPR017452">
    <property type="entry name" value="GPCR_Rhodpsn_7TM"/>
</dbReference>
<comment type="subcellular location">
    <subcellularLocation>
        <location evidence="1">Membrane</location>
    </subcellularLocation>
</comment>
<keyword evidence="8" id="KW-1185">Reference proteome</keyword>
<feature type="transmembrane region" description="Helical" evidence="5">
    <location>
        <begin position="122"/>
        <end position="144"/>
    </location>
</feature>
<evidence type="ECO:0000256" key="3">
    <source>
        <dbReference type="ARBA" id="ARBA00022989"/>
    </source>
</evidence>
<dbReference type="PROSITE" id="PS50262">
    <property type="entry name" value="G_PROTEIN_RECEP_F1_2"/>
    <property type="match status" value="1"/>
</dbReference>
<feature type="transmembrane region" description="Helical" evidence="5">
    <location>
        <begin position="6"/>
        <end position="30"/>
    </location>
</feature>
<evidence type="ECO:0000313" key="8">
    <source>
        <dbReference type="Proteomes" id="UP000828390"/>
    </source>
</evidence>
<dbReference type="Proteomes" id="UP000828390">
    <property type="component" value="Unassembled WGS sequence"/>
</dbReference>
<dbReference type="AlphaFoldDB" id="A0A9D4J3J2"/>
<dbReference type="PRINTS" id="PR00237">
    <property type="entry name" value="GPCRRHODOPSN"/>
</dbReference>
<feature type="transmembrane region" description="Helical" evidence="5">
    <location>
        <begin position="42"/>
        <end position="64"/>
    </location>
</feature>
<proteinExistence type="predicted"/>
<gene>
    <name evidence="7" type="ORF">DPMN_152055</name>
</gene>
<dbReference type="GO" id="GO:0016020">
    <property type="term" value="C:membrane"/>
    <property type="evidence" value="ECO:0007669"/>
    <property type="project" value="UniProtKB-SubCell"/>
</dbReference>
<dbReference type="Pfam" id="PF00001">
    <property type="entry name" value="7tm_1"/>
    <property type="match status" value="1"/>
</dbReference>
<evidence type="ECO:0000256" key="4">
    <source>
        <dbReference type="ARBA" id="ARBA00023136"/>
    </source>
</evidence>
<organism evidence="7 8">
    <name type="scientific">Dreissena polymorpha</name>
    <name type="common">Zebra mussel</name>
    <name type="synonym">Mytilus polymorpha</name>
    <dbReference type="NCBI Taxonomy" id="45954"/>
    <lineage>
        <taxon>Eukaryota</taxon>
        <taxon>Metazoa</taxon>
        <taxon>Spiralia</taxon>
        <taxon>Lophotrochozoa</taxon>
        <taxon>Mollusca</taxon>
        <taxon>Bivalvia</taxon>
        <taxon>Autobranchia</taxon>
        <taxon>Heteroconchia</taxon>
        <taxon>Euheterodonta</taxon>
        <taxon>Imparidentia</taxon>
        <taxon>Neoheterodontei</taxon>
        <taxon>Myida</taxon>
        <taxon>Dreissenoidea</taxon>
        <taxon>Dreissenidae</taxon>
        <taxon>Dreissena</taxon>
    </lineage>
</organism>
<feature type="transmembrane region" description="Helical" evidence="5">
    <location>
        <begin position="164"/>
        <end position="186"/>
    </location>
</feature>
<sequence>MQHNAWIWRMVPIGLVITGTVGNLLNIAVLLRPRIWKISSTIFLLCLAVSDLFFLWTTIVPRIYEEINLVNLSDFNQQAFCRTQVWINHVFGGYSIGLLAALTVDRTILSRSAVLVRRRRNVYITCGIMFVICVLFPLHFFWGYQIQSKKAVIGKWALDHFTGTSGLLVVLNVVPMLIVILGNINIRINIVRQKRR</sequence>